<name>A0A2N5U7X0_9BASI</name>
<evidence type="ECO:0000256" key="1">
    <source>
        <dbReference type="SAM" id="MobiDB-lite"/>
    </source>
</evidence>
<feature type="compositionally biased region" description="Polar residues" evidence="1">
    <location>
        <begin position="106"/>
        <end position="127"/>
    </location>
</feature>
<dbReference type="STRING" id="200324.A0A2N5U7X0"/>
<evidence type="ECO:0000313" key="3">
    <source>
        <dbReference type="EMBL" id="PLW33844.1"/>
    </source>
</evidence>
<feature type="region of interest" description="Disordered" evidence="1">
    <location>
        <begin position="52"/>
        <end position="127"/>
    </location>
</feature>
<proteinExistence type="predicted"/>
<dbReference type="EMBL" id="PGCJ01000290">
    <property type="protein sequence ID" value="PLW33844.1"/>
    <property type="molecule type" value="Genomic_DNA"/>
</dbReference>
<accession>A0A2N5U7X0</accession>
<dbReference type="OrthoDB" id="2499988at2759"/>
<dbReference type="EMBL" id="PGCJ01000972">
    <property type="protein sequence ID" value="PLW12761.1"/>
    <property type="molecule type" value="Genomic_DNA"/>
</dbReference>
<protein>
    <submittedName>
        <fullName evidence="3">Uncharacterized protein</fullName>
    </submittedName>
</protein>
<gene>
    <name evidence="3" type="ORF">PCANC_15043</name>
    <name evidence="2" type="ORF">PCANC_17711</name>
</gene>
<evidence type="ECO:0000313" key="4">
    <source>
        <dbReference type="Proteomes" id="UP000235388"/>
    </source>
</evidence>
<comment type="caution">
    <text evidence="3">The sequence shown here is derived from an EMBL/GenBank/DDBJ whole genome shotgun (WGS) entry which is preliminary data.</text>
</comment>
<keyword evidence="4" id="KW-1185">Reference proteome</keyword>
<sequence>MTFVTVPMRRWLPLEDSMMLNFSLVSLVTFHATCLAFEYGLHEGPVLGPRCEHGEIEPSREGKDINSAPEELLKTQSTGTKTTRKRTTNSEPAAAQDNPVSVGCDTESSINNSRTTKITKPSTVLAD</sequence>
<dbReference type="Proteomes" id="UP000235388">
    <property type="component" value="Unassembled WGS sequence"/>
</dbReference>
<dbReference type="AlphaFoldDB" id="A0A2N5U7X0"/>
<organism evidence="3 4">
    <name type="scientific">Puccinia coronata f. sp. avenae</name>
    <dbReference type="NCBI Taxonomy" id="200324"/>
    <lineage>
        <taxon>Eukaryota</taxon>
        <taxon>Fungi</taxon>
        <taxon>Dikarya</taxon>
        <taxon>Basidiomycota</taxon>
        <taxon>Pucciniomycotina</taxon>
        <taxon>Pucciniomycetes</taxon>
        <taxon>Pucciniales</taxon>
        <taxon>Pucciniaceae</taxon>
        <taxon>Puccinia</taxon>
    </lineage>
</organism>
<reference evidence="3 4" key="1">
    <citation type="submission" date="2017-11" db="EMBL/GenBank/DDBJ databases">
        <title>De novo assembly and phasing of dikaryotic genomes from two isolates of Puccinia coronata f. sp. avenae, the causal agent of oat crown rust.</title>
        <authorList>
            <person name="Miller M.E."/>
            <person name="Zhang Y."/>
            <person name="Omidvar V."/>
            <person name="Sperschneider J."/>
            <person name="Schwessinger B."/>
            <person name="Raley C."/>
            <person name="Palmer J.M."/>
            <person name="Garnica D."/>
            <person name="Upadhyaya N."/>
            <person name="Rathjen J."/>
            <person name="Taylor J.M."/>
            <person name="Park R.F."/>
            <person name="Dodds P.N."/>
            <person name="Hirsch C.D."/>
            <person name="Kianian S.F."/>
            <person name="Figueroa M."/>
        </authorList>
    </citation>
    <scope>NUCLEOTIDE SEQUENCE [LARGE SCALE GENOMIC DNA]</scope>
    <source>
        <strain evidence="3">12NC29</strain>
    </source>
</reference>
<feature type="compositionally biased region" description="Basic and acidic residues" evidence="1">
    <location>
        <begin position="52"/>
        <end position="64"/>
    </location>
</feature>
<evidence type="ECO:0000313" key="2">
    <source>
        <dbReference type="EMBL" id="PLW12761.1"/>
    </source>
</evidence>